<comment type="catalytic activity">
    <reaction evidence="8 12">
        <text>GTP + H2O = GDP + phosphate + H(+)</text>
        <dbReference type="Rhea" id="RHEA:19669"/>
        <dbReference type="ChEBI" id="CHEBI:15377"/>
        <dbReference type="ChEBI" id="CHEBI:15378"/>
        <dbReference type="ChEBI" id="CHEBI:37565"/>
        <dbReference type="ChEBI" id="CHEBI:43474"/>
        <dbReference type="ChEBI" id="CHEBI:58189"/>
        <dbReference type="EC" id="3.6.5.n1"/>
    </reaction>
</comment>
<feature type="binding site" evidence="12">
    <location>
        <begin position="136"/>
        <end position="139"/>
    </location>
    <ligand>
        <name>GTP</name>
        <dbReference type="ChEBI" id="CHEBI:37565"/>
    </ligand>
</feature>
<dbReference type="PROSITE" id="PS00301">
    <property type="entry name" value="G_TR_1"/>
    <property type="match status" value="1"/>
</dbReference>
<keyword evidence="15" id="KW-1185">Reference proteome</keyword>
<dbReference type="Pfam" id="PF00679">
    <property type="entry name" value="EFG_C"/>
    <property type="match status" value="1"/>
</dbReference>
<sequence length="604" mass="67615">MASIKQENIRNFCIVAHIDHGKSTLADRIIEKTGLLTSREMQEQVLDNMDLERERGITIKAQTVRTVYKAKDGEEYIFNLIDTPGHVDFNYEVSRALAACDGAILIVDAAQGIEAQTLANVYLALDHDLDVFPVINKIDLPSAEPQRVIDEIEDVIGIEAQDAPLISAKNGINIEEVLEQIVTKIPAPTGDRKAPLQALIFDSIYDAYKGVIIFVRVKEGTVKKGTKIKMMATGASEEVVEVGYFGAGQFIPCDELSAGMVGYITASIKNVSDTRVGDTVTDANRPCSEPLPGYKKVNPMVYCGLYPADGSKYQDLRDALEKLQLNDASLFFEPETSIALGFGFRCGFLGLLHLEIIQERLEREYNLDLVTTAPGVVYKVHKTNGEVIDLTNPSNMPDPSEIDFMEEPFVNAEIMVTTEFVGPIMKLCQERRGIYLGMEYIEQTRALLKYELPLNEIIYDFFDALKSRSRGYASFDYEMKGYVRSKLVKLDILINKEEVDALSFIVFAGSAEERGRKMCEKLKLEIPRQQFEIPIQAAIGSKVIARETVKALRKDVLAKCYGGDISRKKKLLEKQKEGKKRMRQIGNVDIPQKAFMSVLKLDEE</sequence>
<dbReference type="NCBIfam" id="TIGR00231">
    <property type="entry name" value="small_GTP"/>
    <property type="match status" value="1"/>
</dbReference>
<gene>
    <name evidence="12" type="primary">lepA</name>
    <name evidence="14" type="ORF">SAMN05216544_2006</name>
</gene>
<keyword evidence="5 12" id="KW-0648">Protein biosynthesis</keyword>
<dbReference type="GO" id="GO:0043022">
    <property type="term" value="F:ribosome binding"/>
    <property type="evidence" value="ECO:0007669"/>
    <property type="project" value="UniProtKB-UniRule"/>
</dbReference>
<dbReference type="InterPro" id="IPR013842">
    <property type="entry name" value="LepA_CTD"/>
</dbReference>
<dbReference type="PANTHER" id="PTHR43512">
    <property type="entry name" value="TRANSLATION FACTOR GUF1-RELATED"/>
    <property type="match status" value="1"/>
</dbReference>
<dbReference type="InterPro" id="IPR027417">
    <property type="entry name" value="P-loop_NTPase"/>
</dbReference>
<evidence type="ECO:0000313" key="14">
    <source>
        <dbReference type="EMBL" id="SDN15793.1"/>
    </source>
</evidence>
<dbReference type="Gene3D" id="3.30.70.240">
    <property type="match status" value="1"/>
</dbReference>
<dbReference type="InterPro" id="IPR038363">
    <property type="entry name" value="LepA_C_sf"/>
</dbReference>
<dbReference type="PROSITE" id="PS51722">
    <property type="entry name" value="G_TR_2"/>
    <property type="match status" value="1"/>
</dbReference>
<feature type="binding site" evidence="12">
    <location>
        <begin position="19"/>
        <end position="24"/>
    </location>
    <ligand>
        <name>GTP</name>
        <dbReference type="ChEBI" id="CHEBI:37565"/>
    </ligand>
</feature>
<dbReference type="EC" id="3.6.5.n1" evidence="11 12"/>
<dbReference type="GO" id="GO:0005886">
    <property type="term" value="C:plasma membrane"/>
    <property type="evidence" value="ECO:0007669"/>
    <property type="project" value="UniProtKB-SubCell"/>
</dbReference>
<keyword evidence="6 12" id="KW-0342">GTP-binding</keyword>
<reference evidence="15" key="1">
    <citation type="submission" date="2016-10" db="EMBL/GenBank/DDBJ databases">
        <authorList>
            <person name="Varghese N."/>
            <person name="Submissions S."/>
        </authorList>
    </citation>
    <scope>NUCLEOTIDE SEQUENCE [LARGE SCALE GENOMIC DNA]</scope>
    <source>
        <strain evidence="15">M83</strain>
    </source>
</reference>
<dbReference type="Gene3D" id="3.30.70.870">
    <property type="entry name" value="Elongation Factor G (Translational Gtpase), domain 3"/>
    <property type="match status" value="1"/>
</dbReference>
<evidence type="ECO:0000256" key="9">
    <source>
        <dbReference type="ARBA" id="ARBA00057626"/>
    </source>
</evidence>
<keyword evidence="3 12" id="KW-0547">Nucleotide-binding</keyword>
<dbReference type="CDD" id="cd03699">
    <property type="entry name" value="EF4_II"/>
    <property type="match status" value="1"/>
</dbReference>
<dbReference type="InterPro" id="IPR004161">
    <property type="entry name" value="EFTu-like_2"/>
</dbReference>
<comment type="subcellular location">
    <subcellularLocation>
        <location evidence="12">Cell membrane</location>
        <topology evidence="12">Peripheral membrane protein</topology>
        <orientation evidence="12">Cytoplasmic side</orientation>
    </subcellularLocation>
</comment>
<name>A0A1G9Z572_9FIRM</name>
<dbReference type="Pfam" id="PF00009">
    <property type="entry name" value="GTP_EFTU"/>
    <property type="match status" value="1"/>
</dbReference>
<dbReference type="GO" id="GO:0003924">
    <property type="term" value="F:GTPase activity"/>
    <property type="evidence" value="ECO:0007669"/>
    <property type="project" value="UniProtKB-UniRule"/>
</dbReference>
<dbReference type="SUPFAM" id="SSF52540">
    <property type="entry name" value="P-loop containing nucleoside triphosphate hydrolases"/>
    <property type="match status" value="1"/>
</dbReference>
<dbReference type="SUPFAM" id="SSF54980">
    <property type="entry name" value="EF-G C-terminal domain-like"/>
    <property type="match status" value="2"/>
</dbReference>
<evidence type="ECO:0000256" key="12">
    <source>
        <dbReference type="HAMAP-Rule" id="MF_00071"/>
    </source>
</evidence>
<dbReference type="GO" id="GO:0045727">
    <property type="term" value="P:positive regulation of translation"/>
    <property type="evidence" value="ECO:0007669"/>
    <property type="project" value="UniProtKB-UniRule"/>
</dbReference>
<evidence type="ECO:0000256" key="6">
    <source>
        <dbReference type="ARBA" id="ARBA00023134"/>
    </source>
</evidence>
<dbReference type="InterPro" id="IPR005225">
    <property type="entry name" value="Small_GTP-bd"/>
</dbReference>
<dbReference type="CDD" id="cd01890">
    <property type="entry name" value="LepA"/>
    <property type="match status" value="1"/>
</dbReference>
<dbReference type="InterPro" id="IPR006297">
    <property type="entry name" value="EF-4"/>
</dbReference>
<dbReference type="GO" id="GO:0003746">
    <property type="term" value="F:translation elongation factor activity"/>
    <property type="evidence" value="ECO:0007669"/>
    <property type="project" value="UniProtKB-UniRule"/>
</dbReference>
<dbReference type="InterPro" id="IPR035647">
    <property type="entry name" value="EFG_III/V"/>
</dbReference>
<dbReference type="FunFam" id="3.30.70.240:FF:000007">
    <property type="entry name" value="Translation factor GUF1, mitochondrial"/>
    <property type="match status" value="1"/>
</dbReference>
<evidence type="ECO:0000256" key="4">
    <source>
        <dbReference type="ARBA" id="ARBA00022801"/>
    </source>
</evidence>
<dbReference type="HAMAP" id="MF_00071">
    <property type="entry name" value="LepA"/>
    <property type="match status" value="1"/>
</dbReference>
<evidence type="ECO:0000256" key="1">
    <source>
        <dbReference type="ARBA" id="ARBA00005454"/>
    </source>
</evidence>
<evidence type="ECO:0000256" key="2">
    <source>
        <dbReference type="ARBA" id="ARBA00022475"/>
    </source>
</evidence>
<dbReference type="AlphaFoldDB" id="A0A1G9Z572"/>
<dbReference type="Gene3D" id="3.30.70.2570">
    <property type="entry name" value="Elongation factor 4, C-terminal domain"/>
    <property type="match status" value="1"/>
</dbReference>
<evidence type="ECO:0000256" key="5">
    <source>
        <dbReference type="ARBA" id="ARBA00022917"/>
    </source>
</evidence>
<dbReference type="RefSeq" id="WP_027432102.1">
    <property type="nucleotide sequence ID" value="NZ_FNHZ01000007.1"/>
</dbReference>
<dbReference type="Proteomes" id="UP000187651">
    <property type="component" value="Unassembled WGS sequence"/>
</dbReference>
<dbReference type="Pfam" id="PF06421">
    <property type="entry name" value="LepA_C"/>
    <property type="match status" value="1"/>
</dbReference>
<dbReference type="FunFam" id="3.40.50.300:FF:000078">
    <property type="entry name" value="Elongation factor 4"/>
    <property type="match status" value="1"/>
</dbReference>
<comment type="function">
    <text evidence="9 12">Required for accurate and efficient protein synthesis under certain stress conditions. May act as a fidelity factor of the translation reaction, by catalyzing a one-codon backward translocation of tRNAs on improperly translocated ribosomes. Back-translocation proceeds from a post-translocation (POST) complex to a pre-translocation (PRE) complex, thus giving elongation factor G a second chance to translocate the tRNAs correctly. Binds to ribosomes in a GTP-dependent manner.</text>
</comment>
<dbReference type="OrthoDB" id="9801591at2"/>
<dbReference type="PRINTS" id="PR00315">
    <property type="entry name" value="ELONGATNFCT"/>
</dbReference>
<dbReference type="NCBIfam" id="TIGR01393">
    <property type="entry name" value="lepA"/>
    <property type="match status" value="1"/>
</dbReference>
<evidence type="ECO:0000256" key="7">
    <source>
        <dbReference type="ARBA" id="ARBA00023136"/>
    </source>
</evidence>
<dbReference type="FunFam" id="3.30.70.870:FF:000004">
    <property type="entry name" value="Translation factor GUF1, mitochondrial"/>
    <property type="match status" value="1"/>
</dbReference>
<evidence type="ECO:0000256" key="11">
    <source>
        <dbReference type="ARBA" id="ARBA00066744"/>
    </source>
</evidence>
<dbReference type="GO" id="GO:0005525">
    <property type="term" value="F:GTP binding"/>
    <property type="evidence" value="ECO:0007669"/>
    <property type="project" value="UniProtKB-UniRule"/>
</dbReference>
<keyword evidence="7 12" id="KW-0472">Membrane</keyword>
<dbReference type="CDD" id="cd16260">
    <property type="entry name" value="EF4_III"/>
    <property type="match status" value="1"/>
</dbReference>
<evidence type="ECO:0000256" key="3">
    <source>
        <dbReference type="ARBA" id="ARBA00022741"/>
    </source>
</evidence>
<dbReference type="InterPro" id="IPR000640">
    <property type="entry name" value="EFG_V-like"/>
</dbReference>
<dbReference type="InterPro" id="IPR000795">
    <property type="entry name" value="T_Tr_GTP-bd_dom"/>
</dbReference>
<protein>
    <recommendedName>
        <fullName evidence="11 12">Elongation factor 4</fullName>
        <shortName evidence="12">EF-4</shortName>
        <ecNumber evidence="11 12">3.6.5.n1</ecNumber>
    </recommendedName>
    <alternativeName>
        <fullName evidence="12">Ribosomal back-translocase LepA</fullName>
    </alternativeName>
</protein>
<dbReference type="Gene3D" id="3.40.50.300">
    <property type="entry name" value="P-loop containing nucleotide triphosphate hydrolases"/>
    <property type="match status" value="1"/>
</dbReference>
<organism evidence="14 15">
    <name type="scientific">Lachnospira pectinoschiza</name>
    <dbReference type="NCBI Taxonomy" id="28052"/>
    <lineage>
        <taxon>Bacteria</taxon>
        <taxon>Bacillati</taxon>
        <taxon>Bacillota</taxon>
        <taxon>Clostridia</taxon>
        <taxon>Lachnospirales</taxon>
        <taxon>Lachnospiraceae</taxon>
        <taxon>Lachnospira</taxon>
    </lineage>
</organism>
<dbReference type="EMBL" id="FNHZ01000007">
    <property type="protein sequence ID" value="SDN15793.1"/>
    <property type="molecule type" value="Genomic_DNA"/>
</dbReference>
<comment type="similarity">
    <text evidence="10">Belongs to the GTP-binding elongation factor family. LepA subfamily.</text>
</comment>
<dbReference type="SMART" id="SM00838">
    <property type="entry name" value="EFG_C"/>
    <property type="match status" value="1"/>
</dbReference>
<dbReference type="Pfam" id="PF03144">
    <property type="entry name" value="GTP_EFTU_D2"/>
    <property type="match status" value="1"/>
</dbReference>
<evidence type="ECO:0000313" key="15">
    <source>
        <dbReference type="Proteomes" id="UP000187651"/>
    </source>
</evidence>
<accession>A0A1G9Z572</accession>
<dbReference type="InterPro" id="IPR035654">
    <property type="entry name" value="LepA_IV"/>
</dbReference>
<dbReference type="FunFam" id="3.30.70.2570:FF:000001">
    <property type="entry name" value="Translation factor GUF1, mitochondrial"/>
    <property type="match status" value="1"/>
</dbReference>
<dbReference type="Gene3D" id="2.40.30.10">
    <property type="entry name" value="Translation factors"/>
    <property type="match status" value="1"/>
</dbReference>
<feature type="domain" description="Tr-type G" evidence="13">
    <location>
        <begin position="7"/>
        <end position="189"/>
    </location>
</feature>
<proteinExistence type="inferred from homology"/>
<dbReference type="PANTHER" id="PTHR43512:SF4">
    <property type="entry name" value="TRANSLATION FACTOR GUF1 HOMOLOG, CHLOROPLASTIC"/>
    <property type="match status" value="1"/>
</dbReference>
<keyword evidence="4 12" id="KW-0378">Hydrolase</keyword>
<comment type="similarity">
    <text evidence="1 12">Belongs to the TRAFAC class translation factor GTPase superfamily. Classic translation factor GTPase family. LepA subfamily.</text>
</comment>
<evidence type="ECO:0000256" key="8">
    <source>
        <dbReference type="ARBA" id="ARBA00050293"/>
    </source>
</evidence>
<dbReference type="InterPro" id="IPR031157">
    <property type="entry name" value="G_TR_CS"/>
</dbReference>
<keyword evidence="2 12" id="KW-1003">Cell membrane</keyword>
<dbReference type="FunFam" id="2.40.30.10:FF:000015">
    <property type="entry name" value="Translation factor GUF1, mitochondrial"/>
    <property type="match status" value="1"/>
</dbReference>
<dbReference type="CDD" id="cd03709">
    <property type="entry name" value="lepA_C"/>
    <property type="match status" value="1"/>
</dbReference>
<evidence type="ECO:0000256" key="10">
    <source>
        <dbReference type="ARBA" id="ARBA00061052"/>
    </source>
</evidence>
<evidence type="ECO:0000259" key="13">
    <source>
        <dbReference type="PROSITE" id="PS51722"/>
    </source>
</evidence>